<evidence type="ECO:0000313" key="5">
    <source>
        <dbReference type="EMBL" id="MBB6178082.1"/>
    </source>
</evidence>
<keyword evidence="3" id="KW-0238">DNA-binding</keyword>
<dbReference type="GO" id="GO:0009035">
    <property type="term" value="F:type I site-specific deoxyribonuclease activity"/>
    <property type="evidence" value="ECO:0007669"/>
    <property type="project" value="UniProtKB-EC"/>
</dbReference>
<evidence type="ECO:0000313" key="6">
    <source>
        <dbReference type="Proteomes" id="UP000535501"/>
    </source>
</evidence>
<protein>
    <submittedName>
        <fullName evidence="5">Type I restriction enzyme S subunit</fullName>
        <ecNumber evidence="5">3.1.21.3</ecNumber>
    </submittedName>
</protein>
<dbReference type="GO" id="GO:0009307">
    <property type="term" value="P:DNA restriction-modification system"/>
    <property type="evidence" value="ECO:0007669"/>
    <property type="project" value="UniProtKB-KW"/>
</dbReference>
<gene>
    <name evidence="5" type="ORF">HNQ75_000025</name>
</gene>
<keyword evidence="5" id="KW-0378">Hydrolase</keyword>
<evidence type="ECO:0000256" key="2">
    <source>
        <dbReference type="ARBA" id="ARBA00022747"/>
    </source>
</evidence>
<dbReference type="InterPro" id="IPR000055">
    <property type="entry name" value="Restrct_endonuc_typeI_TRD"/>
</dbReference>
<feature type="domain" description="Type I restriction modification DNA specificity" evidence="4">
    <location>
        <begin position="221"/>
        <end position="393"/>
    </location>
</feature>
<evidence type="ECO:0000256" key="3">
    <source>
        <dbReference type="ARBA" id="ARBA00023125"/>
    </source>
</evidence>
<dbReference type="GO" id="GO:0003677">
    <property type="term" value="F:DNA binding"/>
    <property type="evidence" value="ECO:0007669"/>
    <property type="project" value="UniProtKB-KW"/>
</dbReference>
<dbReference type="PANTHER" id="PTHR30408">
    <property type="entry name" value="TYPE-1 RESTRICTION ENZYME ECOKI SPECIFICITY PROTEIN"/>
    <property type="match status" value="1"/>
</dbReference>
<keyword evidence="2" id="KW-0680">Restriction system</keyword>
<reference evidence="5 6" key="1">
    <citation type="submission" date="2020-08" db="EMBL/GenBank/DDBJ databases">
        <title>Genomic Encyclopedia of Type Strains, Phase IV (KMG-IV): sequencing the most valuable type-strain genomes for metagenomic binning, comparative biology and taxonomic classification.</title>
        <authorList>
            <person name="Goeker M."/>
        </authorList>
    </citation>
    <scope>NUCLEOTIDE SEQUENCE [LARGE SCALE GENOMIC DNA]</scope>
    <source>
        <strain evidence="5 6">DSM 102134</strain>
    </source>
</reference>
<dbReference type="PANTHER" id="PTHR30408:SF13">
    <property type="entry name" value="TYPE I RESTRICTION ENZYME HINDI SPECIFICITY SUBUNIT"/>
    <property type="match status" value="1"/>
</dbReference>
<feature type="domain" description="Type I restriction modification DNA specificity" evidence="4">
    <location>
        <begin position="15"/>
        <end position="196"/>
    </location>
</feature>
<dbReference type="Gene3D" id="3.90.220.20">
    <property type="entry name" value="DNA methylase specificity domains"/>
    <property type="match status" value="3"/>
</dbReference>
<proteinExistence type="inferred from homology"/>
<name>A0A7X0DAT4_9HYPH</name>
<evidence type="ECO:0000259" key="4">
    <source>
        <dbReference type="Pfam" id="PF01420"/>
    </source>
</evidence>
<comment type="caution">
    <text evidence="5">The sequence shown here is derived from an EMBL/GenBank/DDBJ whole genome shotgun (WGS) entry which is preliminary data.</text>
</comment>
<dbReference type="SUPFAM" id="SSF116734">
    <property type="entry name" value="DNA methylase specificity domain"/>
    <property type="match status" value="2"/>
</dbReference>
<dbReference type="Pfam" id="PF01420">
    <property type="entry name" value="Methylase_S"/>
    <property type="match status" value="2"/>
</dbReference>
<organism evidence="5 6">
    <name type="scientific">Pseudorhizobium flavum</name>
    <dbReference type="NCBI Taxonomy" id="1335061"/>
    <lineage>
        <taxon>Bacteria</taxon>
        <taxon>Pseudomonadati</taxon>
        <taxon>Pseudomonadota</taxon>
        <taxon>Alphaproteobacteria</taxon>
        <taxon>Hyphomicrobiales</taxon>
        <taxon>Rhizobiaceae</taxon>
        <taxon>Rhizobium/Agrobacterium group</taxon>
        <taxon>Pseudorhizobium</taxon>
    </lineage>
</organism>
<evidence type="ECO:0000256" key="1">
    <source>
        <dbReference type="ARBA" id="ARBA00010923"/>
    </source>
</evidence>
<dbReference type="InterPro" id="IPR052021">
    <property type="entry name" value="Type-I_RS_S_subunit"/>
</dbReference>
<dbReference type="EMBL" id="JACHEJ010000001">
    <property type="protein sequence ID" value="MBB6178082.1"/>
    <property type="molecule type" value="Genomic_DNA"/>
</dbReference>
<dbReference type="Proteomes" id="UP000535501">
    <property type="component" value="Unassembled WGS sequence"/>
</dbReference>
<sequence length="415" mass="46820">MVKAGYKQTEVGEIPEDWELNPIGQHFDFKNGLNKSKEYFGHGTPIINYMDVFSNPGLANSDITGKVAVTKDEINSYSARKGDVFFTRTSETVDEIGLSTVLTEEVKDAVFSGFVLRAREKGSDLGLHFKKYCFRSESARKQIKATSSYTTRALTNGKLLSQVLLAYPKDPDEQKAIADALSDVDTLIASLAKLIEKKRDIKTATMQQLLTGKKRLPGFQKEWQIKKIEELADIDPENLSSTTNPLYEFRYVSLEDVDSGRLRGHSEQIFSTSPSRARRVLRMNDVVIATVRPNLKSHFLFQRNEKDWICSTGFAVIRCNPKKADAQFLFYHFFARQIDLQIETLIAGSNYPAINSGDVRKLEISCPEIDEQAAIASVISDMDKELHLLEEKRSKAKAIKQGMMQELLTGRTRLV</sequence>
<accession>A0A7X0DAT4</accession>
<dbReference type="EC" id="3.1.21.3" evidence="5"/>
<keyword evidence="6" id="KW-1185">Reference proteome</keyword>
<dbReference type="RefSeq" id="WP_077549626.1">
    <property type="nucleotide sequence ID" value="NZ_JACHEJ010000001.1"/>
</dbReference>
<dbReference type="InterPro" id="IPR044946">
    <property type="entry name" value="Restrct_endonuc_typeI_TRD_sf"/>
</dbReference>
<dbReference type="AlphaFoldDB" id="A0A7X0DAT4"/>
<comment type="similarity">
    <text evidence="1">Belongs to the type-I restriction system S methylase family.</text>
</comment>